<dbReference type="InterPro" id="IPR058912">
    <property type="entry name" value="HTH_animal"/>
</dbReference>
<dbReference type="Gene3D" id="3.30.420.10">
    <property type="entry name" value="Ribonuclease H-like superfamily/Ribonuclease H"/>
    <property type="match status" value="2"/>
</dbReference>
<feature type="domain" description="Integrase catalytic" evidence="14">
    <location>
        <begin position="2596"/>
        <end position="2760"/>
    </location>
</feature>
<dbReference type="PROSITE" id="PS50994">
    <property type="entry name" value="INTEGRASE"/>
    <property type="match status" value="1"/>
</dbReference>
<dbReference type="Gene3D" id="3.10.10.10">
    <property type="entry name" value="HIV Type 1 Reverse Transcriptase, subunit A, domain 1"/>
    <property type="match status" value="1"/>
</dbReference>
<dbReference type="InterPro" id="IPR050951">
    <property type="entry name" value="Retrovirus_Pol_polyprotein"/>
</dbReference>
<dbReference type="SUPFAM" id="SSF53098">
    <property type="entry name" value="Ribonuclease H-like"/>
    <property type="match status" value="2"/>
</dbReference>
<feature type="domain" description="Protein kinase" evidence="12">
    <location>
        <begin position="11"/>
        <end position="257"/>
    </location>
</feature>
<evidence type="ECO:0000313" key="16">
    <source>
        <dbReference type="Proteomes" id="UP001235939"/>
    </source>
</evidence>
<dbReference type="SUPFAM" id="SSF56672">
    <property type="entry name" value="DNA/RNA polymerases"/>
    <property type="match status" value="3"/>
</dbReference>
<name>A0ABY6KGU5_9ARAC</name>
<keyword evidence="3" id="KW-0548">Nucleotidyltransferase</keyword>
<dbReference type="PANTHER" id="PTHR37984:SF5">
    <property type="entry name" value="PROTEIN NYNRIN-LIKE"/>
    <property type="match status" value="1"/>
</dbReference>
<evidence type="ECO:0000256" key="7">
    <source>
        <dbReference type="ARBA" id="ARBA00022801"/>
    </source>
</evidence>
<keyword evidence="6" id="KW-0255">Endonuclease</keyword>
<dbReference type="InterPro" id="IPR008271">
    <property type="entry name" value="Ser/Thr_kinase_AS"/>
</dbReference>
<evidence type="ECO:0000313" key="15">
    <source>
        <dbReference type="EMBL" id="UYV67003.1"/>
    </source>
</evidence>
<reference evidence="15 16" key="1">
    <citation type="submission" date="2022-01" db="EMBL/GenBank/DDBJ databases">
        <title>A chromosomal length assembly of Cordylochernes scorpioides.</title>
        <authorList>
            <person name="Zeh D."/>
            <person name="Zeh J."/>
        </authorList>
    </citation>
    <scope>NUCLEOTIDE SEQUENCE [LARGE SCALE GENOMIC DNA]</scope>
    <source>
        <strain evidence="15">IN4F17</strain>
        <tissue evidence="15">Whole Body</tissue>
    </source>
</reference>
<dbReference type="Pfam" id="PF17921">
    <property type="entry name" value="Integrase_H2C2"/>
    <property type="match status" value="2"/>
</dbReference>
<keyword evidence="9" id="KW-0695">RNA-directed DNA polymerase</keyword>
<evidence type="ECO:0000259" key="12">
    <source>
        <dbReference type="PROSITE" id="PS50011"/>
    </source>
</evidence>
<dbReference type="PROSITE" id="PS50011">
    <property type="entry name" value="PROTEIN_KINASE_DOM"/>
    <property type="match status" value="1"/>
</dbReference>
<feature type="binding site" evidence="10">
    <location>
        <position position="40"/>
    </location>
    <ligand>
        <name>ATP</name>
        <dbReference type="ChEBI" id="CHEBI:30616"/>
    </ligand>
</feature>
<evidence type="ECO:0000256" key="11">
    <source>
        <dbReference type="SAM" id="MobiDB-lite"/>
    </source>
</evidence>
<keyword evidence="5 10" id="KW-0547">Nucleotide-binding</keyword>
<dbReference type="Gene3D" id="1.10.340.70">
    <property type="match status" value="2"/>
</dbReference>
<dbReference type="Gene3D" id="3.10.20.370">
    <property type="match status" value="1"/>
</dbReference>
<dbReference type="PROSITE" id="PS00107">
    <property type="entry name" value="PROTEIN_KINASE_ATP"/>
    <property type="match status" value="1"/>
</dbReference>
<evidence type="ECO:0000259" key="14">
    <source>
        <dbReference type="PROSITE" id="PS50994"/>
    </source>
</evidence>
<dbReference type="InterPro" id="IPR000719">
    <property type="entry name" value="Prot_kinase_dom"/>
</dbReference>
<keyword evidence="4" id="KW-0540">Nuclease</keyword>
<dbReference type="InterPro" id="IPR036397">
    <property type="entry name" value="RNaseH_sf"/>
</dbReference>
<dbReference type="PROSITE" id="PS50878">
    <property type="entry name" value="RT_POL"/>
    <property type="match status" value="2"/>
</dbReference>
<keyword evidence="8 10" id="KW-0067">ATP-binding</keyword>
<evidence type="ECO:0000256" key="6">
    <source>
        <dbReference type="ARBA" id="ARBA00022759"/>
    </source>
</evidence>
<evidence type="ECO:0000256" key="9">
    <source>
        <dbReference type="ARBA" id="ARBA00022918"/>
    </source>
</evidence>
<dbReference type="Pfam" id="PF26215">
    <property type="entry name" value="HTH_animal"/>
    <property type="match status" value="1"/>
</dbReference>
<keyword evidence="16" id="KW-1185">Reference proteome</keyword>
<feature type="domain" description="Reverse transcriptase" evidence="13">
    <location>
        <begin position="1128"/>
        <end position="1396"/>
    </location>
</feature>
<dbReference type="InterPro" id="IPR041373">
    <property type="entry name" value="RT_RNaseH"/>
</dbReference>
<dbReference type="CDD" id="cd09274">
    <property type="entry name" value="RNase_HI_RT_Ty3"/>
    <property type="match status" value="2"/>
</dbReference>
<evidence type="ECO:0000259" key="13">
    <source>
        <dbReference type="PROSITE" id="PS50878"/>
    </source>
</evidence>
<sequence length="2805" mass="324778">MIFDDTKLVIYKKCAFIGRGNHAYCFKVQDIDSDVMYACKCSPKAVEWLRMSVELEAVRQESFDHPNILKLYSHFTDCGHYFMIMDLCDGDLFDYAVDHSYNEVQKREILRQILLGVDYLHQKGEFMHRDLKPENILVMGDCIKIADFGTLLYNREDRHGFVGTPRYASPECLLDLFYDAKSDFFSIGCVYYFLFKRNWVFKSSNFEKIRSEASEFQFRELKRVNMHDNTILANLLRYNPDERWTIAHTLEYLHQIMPEGPISLEATRRKLLWLCHIINEDGVRPDSKKLEALERCKKPFDKTSLKSFLGMLSFYSKYIPNMSTLAGPLYQLLKKDNRWKWSSQCEKAFLNLKLTLLNSQALIHYSMKLPLTLTCDASAYGISGVLCHIVEGEEKPITFVSRTLSSAEVKYSQTEKEALAIVFATSKLRQYLFGRKFVLKSDHKALTTVFGNKRLLPPLIANRLHRWALELSNFDFDIRYTNRDTMLCADAFSRLPLEEINSREDNIDLVTHDISFLNVTPLDHLIIEEETNKDPVLNKLKEYLLEDPQAVIPRTCQDQMLKLLHQSHIGINRMKSLARSSVWWPKMDSQIEEFVKECSPCMHHQTAPPAENTPWPRTNQPWQRVHVDHFYFRGDCYLLVVDANSNWIEVFPVRGTTSQENIKLLRECFARNTPTSLDKPPVERLLSYVPRTFVNCLNSEFIQKTFGRNECGRRHFQVGDKVLFTRVIQNRRKWFKAQVIRRLGYNVYLVKNLKGTFKVHVNQMRTGSDTKYAEDSDWTLDNAGAGPHRLEQDPQISTSPPPRRSTRPRCPPCRVHLFVKYSLSLSTIMSHPNSDRSLYLRKLKKKSVQLARWRCHLRFNQLCKNHNFIPPPLRIKDPVRNPFSDKLTKKFQQDLLDSRIQGCYSNIRFLSKTIKGLIFHIAQLMSTEEFTDIIMSITNDIKLGEKILIDRQQTKISFWVKKYRFPESALFGDNTPTGILNLTSVSLTEQEERMLSMGLQYIPPAKPDIPRMIAGVESVMSALNHQESLKIRHSVAQVLHRPSHRLASAHIHRPIISKLQKARFLVITKADKGNQTVLLNRSDYEEKMMNILTDSFTFTNISLQEKDAMIKSFKTSLRNMKKANLITNEQYAQFTSSLGHDAYMYGTPKIHKPGVPLRPIIAYHLFPAYLLAKFLSNLLSPIVKNNPNKYNITHPPSYIQEIAQIQPPAQHTMFSFDVTSLYLSLPHTLITDTLQSFLRTANIDKQVIALITQLTTLCLSISTFTFNHQYYKQIRGTPMGSPLSSIVSEVVMGSLDRWINQTLPSDIHYWRRYVDDIFCIAKTNKLRHILDTLHTFHADIKFTHESEIDLVLPFLDILIIRTPHKLHTTVFHKKTIPPLYTHFSSNSPIAYKINTVRTLTKRIYTHCSLPIFKTIEKSRIISLLTSAGYPRYFIDKHSFDPVAPKSTTVYRATCLLPFSPDSIAISRILRPYGIRVFYNSPPSIATLLRNPITKADKPNNPIHSTGAVYAVSCQDCPASYVGETGRTAYIRMTEHKRNINNRDPKSLIYQHILHTGHKFNLDHPKILYQHIRNKQIRNITKMAQPTGSIILHFKNKKVIGYSFNPDANVLSIPEEFQLPIYHELVFKCGKNLTSYYLEKDSNRFVKVPSKIIEIYKNRSFEDLQICVMDEEELDAKSLLTEDTFSKLITTVAEQQKLVNSLVQNLSLNQHEYAPRHVEMKAPDFSGNNLDPATWITLYENVCANNGWVKDQSKIYGMRNYLGGTAQLWFDSRLADECNFSWETWKEDFVSSFGDNPIDKYDRAFKWRYRGGSLIDYFHQKQRKMRLGMPGLSEKLLIIGVIHGLPPDMQNQLSTVKIENKETLLQLLKNIRPSLEKKPFEPKPYQTTGNTVVKKPAYFAKLDQIEEASQTMNNQNNSVPDSMLPVIINGVKLVAFLDPGSSINLMRRDLLAKYKWKSYPSETTITTIDESHVRATENIEVELQVDDQQRMMTATILREMPFELLIGKPTMRDLRIQWNFGTDEIKCLSLRSKEVIFTSDDLITIFPKLCNVSKKELPLHEIDFLLKPNNNIVACKPYPMSDHKRAWTAGKIKEMLDGDIITPSTSEYASPCILVPKTDSSYRLCIDYRQLNKETFLDPFPFPRIDSIINKFGGCRYFTKIDLKDGFWQVGLTKATRKFSAFVTPDGLYEFKRLPFGWKNSPPRFQRVMSEMLADLLELRVVVYIDDICCGAPTLEECASLTYKVLNRLNQYNMTVNLGKCQICVSEVELLGRIINGNSKQMKEEVIEKAKLMKRPYNLKSLQCFIGFTGHFRAYIPNYATIVRPLDNLKKKDSSFMWSDKCEEAYLKLIDIITSKPILAIPDESLPYEMSTDASYYGTGAILYQRDVNKRKSLQLRVISYYSYTFSKAEQNYSITEKECLAVLKAVKHFRWYLEGKSFVVHTDHRALTQLLSCGHLRDRLARWQLFLSSFEMRVNHRSGRELSDADALSRLAVETPNSSDQTVLFVKHQSIPLKLEDHGKYFVPHEHRTSILSMYHDDPLSGGHSGFWRTYYKMKQRFVWPGMKNDIRKYVSSCPICQRVKFKYKSRPSKMSLPHQSRVPFHTVHVDFAEAPSNIKDKNSTFLLLIYEATRVVQAKAMKQHGRALIKYFNEHEDLKSVRTIVSDQGRSFVYGEFPRWATSKDIRLITTSPYHPAGNGLAERAIRDIKTFLSCYPHFKGGWKNALEAAVRYHNRSYNSYLGCSPLFKLTKTSPVLPADKELNLHCPLYETEKSQIEQNLYRQRTKFYFNSRKKALPPEMNIDDYIL</sequence>
<protein>
    <recommendedName>
        <fullName evidence="1">RNA-directed DNA polymerase</fullName>
        <ecNumber evidence="1">2.7.7.49</ecNumber>
    </recommendedName>
</protein>
<dbReference type="InterPro" id="IPR041588">
    <property type="entry name" value="Integrase_H2C2"/>
</dbReference>
<evidence type="ECO:0000256" key="1">
    <source>
        <dbReference type="ARBA" id="ARBA00012493"/>
    </source>
</evidence>
<dbReference type="Gene3D" id="2.40.70.10">
    <property type="entry name" value="Acid Proteases"/>
    <property type="match status" value="1"/>
</dbReference>
<dbReference type="EMBL" id="CP092866">
    <property type="protein sequence ID" value="UYV67003.1"/>
    <property type="molecule type" value="Genomic_DNA"/>
</dbReference>
<organism evidence="15 16">
    <name type="scientific">Cordylochernes scorpioides</name>
    <dbReference type="NCBI Taxonomy" id="51811"/>
    <lineage>
        <taxon>Eukaryota</taxon>
        <taxon>Metazoa</taxon>
        <taxon>Ecdysozoa</taxon>
        <taxon>Arthropoda</taxon>
        <taxon>Chelicerata</taxon>
        <taxon>Arachnida</taxon>
        <taxon>Pseudoscorpiones</taxon>
        <taxon>Cheliferoidea</taxon>
        <taxon>Chernetidae</taxon>
        <taxon>Cordylochernes</taxon>
    </lineage>
</organism>
<dbReference type="InterPro" id="IPR012337">
    <property type="entry name" value="RNaseH-like_sf"/>
</dbReference>
<dbReference type="Pfam" id="PF17917">
    <property type="entry name" value="RT_RNaseH"/>
    <property type="match status" value="2"/>
</dbReference>
<feature type="domain" description="Reverse transcriptase" evidence="13">
    <location>
        <begin position="2095"/>
        <end position="2274"/>
    </location>
</feature>
<evidence type="ECO:0000256" key="8">
    <source>
        <dbReference type="ARBA" id="ARBA00022840"/>
    </source>
</evidence>
<evidence type="ECO:0000256" key="5">
    <source>
        <dbReference type="ARBA" id="ARBA00022741"/>
    </source>
</evidence>
<proteinExistence type="predicted"/>
<dbReference type="InterPro" id="IPR024650">
    <property type="entry name" value="Peptidase_A2B"/>
</dbReference>
<dbReference type="SUPFAM" id="SSF56112">
    <property type="entry name" value="Protein kinase-like (PK-like)"/>
    <property type="match status" value="1"/>
</dbReference>
<dbReference type="InterPro" id="IPR011009">
    <property type="entry name" value="Kinase-like_dom_sf"/>
</dbReference>
<dbReference type="Pfam" id="PF00069">
    <property type="entry name" value="Pkinase"/>
    <property type="match status" value="1"/>
</dbReference>
<dbReference type="CDD" id="cd00303">
    <property type="entry name" value="retropepsin_like"/>
    <property type="match status" value="1"/>
</dbReference>
<keyword evidence="2" id="KW-0808">Transferase</keyword>
<evidence type="ECO:0000256" key="10">
    <source>
        <dbReference type="PROSITE-ProRule" id="PRU10141"/>
    </source>
</evidence>
<evidence type="ECO:0000256" key="3">
    <source>
        <dbReference type="ARBA" id="ARBA00022695"/>
    </source>
</evidence>
<dbReference type="Proteomes" id="UP001235939">
    <property type="component" value="Chromosome 04"/>
</dbReference>
<dbReference type="PANTHER" id="PTHR37984">
    <property type="entry name" value="PROTEIN CBG26694"/>
    <property type="match status" value="1"/>
</dbReference>
<dbReference type="InterPro" id="IPR017441">
    <property type="entry name" value="Protein_kinase_ATP_BS"/>
</dbReference>
<dbReference type="InterPro" id="IPR043502">
    <property type="entry name" value="DNA/RNA_pol_sf"/>
</dbReference>
<dbReference type="PROSITE" id="PS00108">
    <property type="entry name" value="PROTEIN_KINASE_ST"/>
    <property type="match status" value="1"/>
</dbReference>
<accession>A0ABY6KGU5</accession>
<dbReference type="SMART" id="SM00220">
    <property type="entry name" value="S_TKc"/>
    <property type="match status" value="1"/>
</dbReference>
<feature type="region of interest" description="Disordered" evidence="11">
    <location>
        <begin position="783"/>
        <end position="809"/>
    </location>
</feature>
<dbReference type="InterPro" id="IPR021109">
    <property type="entry name" value="Peptidase_aspartic_dom_sf"/>
</dbReference>
<gene>
    <name evidence="15" type="ORF">LAZ67_4003629</name>
</gene>
<evidence type="ECO:0000256" key="2">
    <source>
        <dbReference type="ARBA" id="ARBA00022679"/>
    </source>
</evidence>
<dbReference type="SUPFAM" id="SSF50630">
    <property type="entry name" value="Acid proteases"/>
    <property type="match status" value="1"/>
</dbReference>
<feature type="non-terminal residue" evidence="15">
    <location>
        <position position="2805"/>
    </location>
</feature>
<dbReference type="Pfam" id="PF12384">
    <property type="entry name" value="Peptidase_A2B"/>
    <property type="match status" value="1"/>
</dbReference>
<dbReference type="Gene3D" id="1.10.510.10">
    <property type="entry name" value="Transferase(Phosphotransferase) domain 1"/>
    <property type="match status" value="1"/>
</dbReference>
<dbReference type="CDD" id="cd01647">
    <property type="entry name" value="RT_LTR"/>
    <property type="match status" value="1"/>
</dbReference>
<dbReference type="CDD" id="cd00304">
    <property type="entry name" value="RT_like"/>
    <property type="match status" value="1"/>
</dbReference>
<dbReference type="Gene3D" id="3.30.70.270">
    <property type="match status" value="3"/>
</dbReference>
<dbReference type="InterPro" id="IPR000477">
    <property type="entry name" value="RT_dom"/>
</dbReference>
<dbReference type="EC" id="2.7.7.49" evidence="1"/>
<dbReference type="InterPro" id="IPR001584">
    <property type="entry name" value="Integrase_cat-core"/>
</dbReference>
<dbReference type="Pfam" id="PF00078">
    <property type="entry name" value="RVT_1"/>
    <property type="match status" value="2"/>
</dbReference>
<evidence type="ECO:0000256" key="4">
    <source>
        <dbReference type="ARBA" id="ARBA00022722"/>
    </source>
</evidence>
<dbReference type="InterPro" id="IPR043128">
    <property type="entry name" value="Rev_trsase/Diguanyl_cyclase"/>
</dbReference>
<keyword evidence="7" id="KW-0378">Hydrolase</keyword>